<evidence type="ECO:0000259" key="5">
    <source>
        <dbReference type="PROSITE" id="PS51379"/>
    </source>
</evidence>
<reference evidence="6 7" key="1">
    <citation type="journal article" date="2017" name="ISME J.">
        <title>Energy and carbon metabolisms in a deep terrestrial subsurface fluid microbial community.</title>
        <authorList>
            <person name="Momper L."/>
            <person name="Jungbluth S.P."/>
            <person name="Lee M.D."/>
            <person name="Amend J.P."/>
        </authorList>
    </citation>
    <scope>NUCLEOTIDE SEQUENCE [LARGE SCALE GENOMIC DNA]</scope>
    <source>
        <strain evidence="6">SURF_5</strain>
    </source>
</reference>
<dbReference type="GO" id="GO:0051539">
    <property type="term" value="F:4 iron, 4 sulfur cluster binding"/>
    <property type="evidence" value="ECO:0007669"/>
    <property type="project" value="UniProtKB-KW"/>
</dbReference>
<comment type="caution">
    <text evidence="6">The sequence shown here is derived from an EMBL/GenBank/DDBJ whole genome shotgun (WGS) entry which is preliminary data.</text>
</comment>
<gene>
    <name evidence="6" type="ORF">C4520_13235</name>
</gene>
<keyword evidence="2" id="KW-0479">Metal-binding</keyword>
<organism evidence="6 7">
    <name type="scientific">Abyssobacteria bacterium (strain SURF_5)</name>
    <dbReference type="NCBI Taxonomy" id="2093360"/>
    <lineage>
        <taxon>Bacteria</taxon>
        <taxon>Pseudomonadati</taxon>
        <taxon>Candidatus Hydrogenedentota</taxon>
        <taxon>Candidatus Abyssobacteria</taxon>
    </lineage>
</organism>
<dbReference type="InterPro" id="IPR017896">
    <property type="entry name" value="4Fe4S_Fe-S-bd"/>
</dbReference>
<feature type="domain" description="4Fe-4S ferredoxin-type" evidence="5">
    <location>
        <begin position="362"/>
        <end position="389"/>
    </location>
</feature>
<dbReference type="InterPro" id="IPR050157">
    <property type="entry name" value="PSI_iron-sulfur_center"/>
</dbReference>
<keyword evidence="3" id="KW-0408">Iron</keyword>
<name>A0A3A4ND84_ABYX5</name>
<dbReference type="EMBL" id="QZKU01000092">
    <property type="protein sequence ID" value="RJP19148.1"/>
    <property type="molecule type" value="Genomic_DNA"/>
</dbReference>
<dbReference type="InterPro" id="IPR007160">
    <property type="entry name" value="DUF362"/>
</dbReference>
<dbReference type="PROSITE" id="PS00198">
    <property type="entry name" value="4FE4S_FER_1"/>
    <property type="match status" value="1"/>
</dbReference>
<evidence type="ECO:0000313" key="7">
    <source>
        <dbReference type="Proteomes" id="UP000265882"/>
    </source>
</evidence>
<dbReference type="AlphaFoldDB" id="A0A3A4ND84"/>
<dbReference type="Pfam" id="PF04015">
    <property type="entry name" value="DUF362"/>
    <property type="match status" value="1"/>
</dbReference>
<evidence type="ECO:0000313" key="6">
    <source>
        <dbReference type="EMBL" id="RJP19148.1"/>
    </source>
</evidence>
<keyword evidence="1" id="KW-0004">4Fe-4S</keyword>
<feature type="domain" description="4Fe-4S ferredoxin-type" evidence="5">
    <location>
        <begin position="331"/>
        <end position="360"/>
    </location>
</feature>
<dbReference type="GO" id="GO:0046872">
    <property type="term" value="F:metal ion binding"/>
    <property type="evidence" value="ECO:0007669"/>
    <property type="project" value="UniProtKB-KW"/>
</dbReference>
<dbReference type="PROSITE" id="PS51379">
    <property type="entry name" value="4FE4S_FER_2"/>
    <property type="match status" value="2"/>
</dbReference>
<dbReference type="PANTHER" id="PTHR24960:SF76">
    <property type="entry name" value="4FE-4S FERREDOXIN-TYPE DOMAIN-CONTAINING PROTEIN"/>
    <property type="match status" value="1"/>
</dbReference>
<dbReference type="SUPFAM" id="SSF54862">
    <property type="entry name" value="4Fe-4S ferredoxins"/>
    <property type="match status" value="1"/>
</dbReference>
<sequence>MFIFGRIGGYGLARIKESDSESISRVGISRCKDYDGDRIAKSVGSCVDELGGIDRYVRKGDRVLLKANLLIARTRDKYVTTDPEVVRAVIRLVKKAGGIPVIGDGPAMGSAEKVAAKCGIGEVARAERVDIINFNRPVDVDNRSGATFKKFKIDRAVLESDVVINLPKLKTHGQMTLTLGVKNMFGVIPGTRKSQWHLAAGTDRLNFARMLVDLYHKVSPSLTVMDGVIAMHGNGPQNGVPKKVGLILASEDAVALDTLICEVVGLRKERMPTLLAAEEMGIGRTNMNKIVVAGEQLDDSRVGDFIFPETSELMNFLPQPLRAPFRNWLTTRPVLDKNRCQVCLVCMENCPAKVITRRNDTMVFDLKGCIRCFCCQEMCPHGAITVGSGPLAKLLRL</sequence>
<evidence type="ECO:0000256" key="1">
    <source>
        <dbReference type="ARBA" id="ARBA00022485"/>
    </source>
</evidence>
<accession>A0A3A4ND84</accession>
<evidence type="ECO:0000256" key="4">
    <source>
        <dbReference type="ARBA" id="ARBA00023014"/>
    </source>
</evidence>
<protein>
    <submittedName>
        <fullName evidence="6">DUF362 domain-containing protein</fullName>
    </submittedName>
</protein>
<dbReference type="Gene3D" id="3.30.70.20">
    <property type="match status" value="1"/>
</dbReference>
<dbReference type="Proteomes" id="UP000265882">
    <property type="component" value="Unassembled WGS sequence"/>
</dbReference>
<proteinExistence type="predicted"/>
<evidence type="ECO:0000256" key="3">
    <source>
        <dbReference type="ARBA" id="ARBA00023004"/>
    </source>
</evidence>
<dbReference type="Pfam" id="PF13237">
    <property type="entry name" value="Fer4_10"/>
    <property type="match status" value="1"/>
</dbReference>
<dbReference type="PANTHER" id="PTHR24960">
    <property type="entry name" value="PHOTOSYSTEM I IRON-SULFUR CENTER-RELATED"/>
    <property type="match status" value="1"/>
</dbReference>
<dbReference type="InterPro" id="IPR017900">
    <property type="entry name" value="4Fe4S_Fe_S_CS"/>
</dbReference>
<keyword evidence="4" id="KW-0411">Iron-sulfur</keyword>
<evidence type="ECO:0000256" key="2">
    <source>
        <dbReference type="ARBA" id="ARBA00022723"/>
    </source>
</evidence>